<evidence type="ECO:0000313" key="2">
    <source>
        <dbReference type="EMBL" id="MBU5675109.1"/>
    </source>
</evidence>
<feature type="transmembrane region" description="Helical" evidence="1">
    <location>
        <begin position="333"/>
        <end position="353"/>
    </location>
</feature>
<evidence type="ECO:0000313" key="3">
    <source>
        <dbReference type="Proteomes" id="UP000779508"/>
    </source>
</evidence>
<protein>
    <submittedName>
        <fullName evidence="2">ABC transporter permease</fullName>
    </submittedName>
</protein>
<accession>A0ABS6FYT0</accession>
<feature type="transmembrane region" description="Helical" evidence="1">
    <location>
        <begin position="390"/>
        <end position="413"/>
    </location>
</feature>
<dbReference type="Proteomes" id="UP000779508">
    <property type="component" value="Unassembled WGS sequence"/>
</dbReference>
<comment type="caution">
    <text evidence="2">The sequence shown here is derived from an EMBL/GenBank/DDBJ whole genome shotgun (WGS) entry which is preliminary data.</text>
</comment>
<reference evidence="2 3" key="1">
    <citation type="submission" date="2021-06" db="EMBL/GenBank/DDBJ databases">
        <authorList>
            <person name="Sun Q."/>
            <person name="Li D."/>
        </authorList>
    </citation>
    <scope>NUCLEOTIDE SEQUENCE [LARGE SCALE GENOMIC DNA]</scope>
    <source>
        <strain evidence="2 3">MSJ-5</strain>
    </source>
</reference>
<keyword evidence="1" id="KW-0472">Membrane</keyword>
<sequence length="419" mass="48844">MGIRKNEFKKAITSPVIIGLLLIFIIFNSVIIFQNSYFKEDLQVLNEIVSKFGYKIDDEMVDNFKEYYDGELKKLNEITYERTSKNYSSVAEIFVENLYIEDVYNKEEVEFIKELGIVEAYYYTIGEIDEVYSNIDPMKIAEGQIEKYGLSGNAADTVRNQYKDFSKRFEELVENKEHKNLFFMGKAYKMHSLLFRTLFKTFIFEMLILVVLITAYLVNYEFDNNTEALAYTTKRGRNLIIDKLFISMATNILVATIILVTGLGLYFITFNYSGLWNVPISSYFNMEKNLPYMSWWNMSFIQYLFSGIGLIYACILLFTGITFIITRAIKNSYIVFFIFAIVFGLAILIPGMVPTNSNAIFIGGFTPFYLIINPFIWFMESGAFFTFKYYELLTVGIWSVFLLVISLLSIKIFKKQDIY</sequence>
<dbReference type="Pfam" id="PF12679">
    <property type="entry name" value="ABC2_membrane_2"/>
    <property type="match status" value="1"/>
</dbReference>
<feature type="transmembrane region" description="Helical" evidence="1">
    <location>
        <begin position="244"/>
        <end position="268"/>
    </location>
</feature>
<feature type="transmembrane region" description="Helical" evidence="1">
    <location>
        <begin position="300"/>
        <end position="326"/>
    </location>
</feature>
<feature type="transmembrane region" description="Helical" evidence="1">
    <location>
        <begin position="359"/>
        <end position="378"/>
    </location>
</feature>
<keyword evidence="3" id="KW-1185">Reference proteome</keyword>
<proteinExistence type="predicted"/>
<feature type="transmembrane region" description="Helical" evidence="1">
    <location>
        <begin position="198"/>
        <end position="218"/>
    </location>
</feature>
<organism evidence="2 3">
    <name type="scientific">Alkaliphilus flagellatus</name>
    <dbReference type="NCBI Taxonomy" id="2841507"/>
    <lineage>
        <taxon>Bacteria</taxon>
        <taxon>Bacillati</taxon>
        <taxon>Bacillota</taxon>
        <taxon>Clostridia</taxon>
        <taxon>Peptostreptococcales</taxon>
        <taxon>Natronincolaceae</taxon>
        <taxon>Alkaliphilus</taxon>
    </lineage>
</organism>
<keyword evidence="1" id="KW-1133">Transmembrane helix</keyword>
<name>A0ABS6FYT0_9FIRM</name>
<dbReference type="EMBL" id="JAHLQK010000001">
    <property type="protein sequence ID" value="MBU5675109.1"/>
    <property type="molecule type" value="Genomic_DNA"/>
</dbReference>
<dbReference type="RefSeq" id="WP_216414612.1">
    <property type="nucleotide sequence ID" value="NZ_JAHLQK010000001.1"/>
</dbReference>
<gene>
    <name evidence="2" type="ORF">KQI88_01595</name>
</gene>
<feature type="transmembrane region" description="Helical" evidence="1">
    <location>
        <begin position="12"/>
        <end position="33"/>
    </location>
</feature>
<evidence type="ECO:0000256" key="1">
    <source>
        <dbReference type="SAM" id="Phobius"/>
    </source>
</evidence>
<keyword evidence="1" id="KW-0812">Transmembrane</keyword>